<reference evidence="1" key="1">
    <citation type="submission" date="2022-07" db="EMBL/GenBank/DDBJ databases">
        <title>Phylogenomic reconstructions and comparative analyses of Kickxellomycotina fungi.</title>
        <authorList>
            <person name="Reynolds N.K."/>
            <person name="Stajich J.E."/>
            <person name="Barry K."/>
            <person name="Grigoriev I.V."/>
            <person name="Crous P."/>
            <person name="Smith M.E."/>
        </authorList>
    </citation>
    <scope>NUCLEOTIDE SEQUENCE</scope>
    <source>
        <strain evidence="1">NRRL 5244</strain>
    </source>
</reference>
<organism evidence="1 2">
    <name type="scientific">Linderina macrospora</name>
    <dbReference type="NCBI Taxonomy" id="4868"/>
    <lineage>
        <taxon>Eukaryota</taxon>
        <taxon>Fungi</taxon>
        <taxon>Fungi incertae sedis</taxon>
        <taxon>Zoopagomycota</taxon>
        <taxon>Kickxellomycotina</taxon>
        <taxon>Kickxellomycetes</taxon>
        <taxon>Kickxellales</taxon>
        <taxon>Kickxellaceae</taxon>
        <taxon>Linderina</taxon>
    </lineage>
</organism>
<proteinExistence type="predicted"/>
<protein>
    <submittedName>
        <fullName evidence="1">Uncharacterized protein</fullName>
    </submittedName>
</protein>
<dbReference type="EMBL" id="JANBPW010001220">
    <property type="protein sequence ID" value="KAJ1945533.1"/>
    <property type="molecule type" value="Genomic_DNA"/>
</dbReference>
<comment type="caution">
    <text evidence="1">The sequence shown here is derived from an EMBL/GenBank/DDBJ whole genome shotgun (WGS) entry which is preliminary data.</text>
</comment>
<accession>A0ACC1JBL1</accession>
<gene>
    <name evidence="1" type="ORF">FBU59_002277</name>
</gene>
<evidence type="ECO:0000313" key="2">
    <source>
        <dbReference type="Proteomes" id="UP001150603"/>
    </source>
</evidence>
<evidence type="ECO:0000313" key="1">
    <source>
        <dbReference type="EMBL" id="KAJ1945533.1"/>
    </source>
</evidence>
<sequence>DGLVKLVEEDRAAQEPRTIGYEIVLGTEAMKALEPYSTDTDRLLSIEPLFEDEKIMLWFHGGGWVIGNPATHRSMAGDASQQAQARVVPIDYRLTPTHPFPSQTHDTLIAYLYLVQKGFKPENITVAGDSSGAHLSLVLTHLLRHMQIATPGGLVLLSPWSDLVHTRPSMESNRLHDYLVIQPLESPLNYGRMLYAPGKPLTERMRQEMQGTLLSPINGSFDGFPPTLLQVGGGERLLDDVKELATKIKDQNPGNPEAVKLEVFVGMPHIFHILFRYRKEAQDAFESIGAFVKSL</sequence>
<feature type="non-terminal residue" evidence="1">
    <location>
        <position position="1"/>
    </location>
</feature>
<keyword evidence="2" id="KW-1185">Reference proteome</keyword>
<dbReference type="Proteomes" id="UP001150603">
    <property type="component" value="Unassembled WGS sequence"/>
</dbReference>
<name>A0ACC1JBL1_9FUNG</name>